<name>A0ABS0ZHI8_9STRE</name>
<keyword evidence="2" id="KW-1185">Reference proteome</keyword>
<sequence length="212" mass="24791">MDYLKLAMTYGGFTSLDHNYLKQVFNHLDEKDIISFITPPPSVINAYFSEIYQKQSPKAATDYYFQLSKALHLFNEHPSFEEKTPFVRLNLSGEAYGFSYENEKEIAQVFSEQPTEITEKLLLKIAQIFPHYKVFVENNMIKMMAKEFDETDAKLVSQTEFLVTDIKQLKDNVIEIASFNEDELLEAAQAYSGKRYYQFNQRQAIVYIDTNY</sequence>
<dbReference type="EMBL" id="JAENBO010000001">
    <property type="protein sequence ID" value="MBJ8325454.1"/>
    <property type="molecule type" value="Genomic_DNA"/>
</dbReference>
<gene>
    <name evidence="1" type="ORF">JHK62_02005</name>
</gene>
<organism evidence="1 2">
    <name type="scientific">Streptococcus pacificus</name>
    <dbReference type="NCBI Taxonomy" id="2740577"/>
    <lineage>
        <taxon>Bacteria</taxon>
        <taxon>Bacillati</taxon>
        <taxon>Bacillota</taxon>
        <taxon>Bacilli</taxon>
        <taxon>Lactobacillales</taxon>
        <taxon>Streptococcaceae</taxon>
        <taxon>Streptococcus</taxon>
    </lineage>
</organism>
<protein>
    <submittedName>
        <fullName evidence="1">Cystathionine beta-lyase</fullName>
    </submittedName>
</protein>
<proteinExistence type="predicted"/>
<evidence type="ECO:0000313" key="1">
    <source>
        <dbReference type="EMBL" id="MBJ8325454.1"/>
    </source>
</evidence>
<comment type="caution">
    <text evidence="1">The sequence shown here is derived from an EMBL/GenBank/DDBJ whole genome shotgun (WGS) entry which is preliminary data.</text>
</comment>
<evidence type="ECO:0000313" key="2">
    <source>
        <dbReference type="Proteomes" id="UP000653045"/>
    </source>
</evidence>
<reference evidence="1 2" key="1">
    <citation type="journal article" date="2021" name="Int. J. Syst. Evol. Microbiol.">
        <title>Streptococcus vicugnae sp. nov., isolated from faeces of alpacas (Vicugna pacos) and cattle (Bos taurus), Streptococcus zalophi sp. nov., and Streptococcus pacificus sp. nov., isolated from respiratory tract of California sea lions (Zalophus californianus).</title>
        <authorList>
            <person name="Volokhov D.V."/>
            <person name="Zagorodnyaya T.A."/>
            <person name="Shen Z."/>
            <person name="Blom J."/>
            <person name="Furtak V.A."/>
            <person name="Eisenberg T."/>
            <person name="Fan P."/>
            <person name="Jeong K.C."/>
            <person name="Gao Y."/>
            <person name="Zhang S."/>
            <person name="Amselle M."/>
        </authorList>
    </citation>
    <scope>NUCLEOTIDE SEQUENCE [LARGE SCALE GENOMIC DNA]</scope>
    <source>
        <strain evidence="1 2">CSL7591</strain>
    </source>
</reference>
<dbReference type="Proteomes" id="UP000653045">
    <property type="component" value="Unassembled WGS sequence"/>
</dbReference>
<dbReference type="RefSeq" id="WP_199575006.1">
    <property type="nucleotide sequence ID" value="NZ_JAENBO010000001.1"/>
</dbReference>
<accession>A0ABS0ZHI8</accession>